<reference evidence="3 4" key="1">
    <citation type="submission" date="2018-01" db="EMBL/GenBank/DDBJ databases">
        <title>Whole genome sequencing of Histamine producing bacteria.</title>
        <authorList>
            <person name="Butler K."/>
        </authorList>
    </citation>
    <scope>NUCLEOTIDE SEQUENCE [LARGE SCALE GENOMIC DNA]</scope>
    <source>
        <strain evidence="3 4">FS-7.2</strain>
    </source>
</reference>
<feature type="chain" id="PRO_5015586588" evidence="2">
    <location>
        <begin position="19"/>
        <end position="78"/>
    </location>
</feature>
<proteinExistence type="predicted"/>
<dbReference type="EMBL" id="PYNF01000005">
    <property type="protein sequence ID" value="PSU99579.1"/>
    <property type="molecule type" value="Genomic_DNA"/>
</dbReference>
<dbReference type="Proteomes" id="UP000241426">
    <property type="component" value="Unassembled WGS sequence"/>
</dbReference>
<evidence type="ECO:0000256" key="1">
    <source>
        <dbReference type="SAM" id="MobiDB-lite"/>
    </source>
</evidence>
<sequence length="78" mass="8916">MKNYFVFSLLFISTSVLANTDIINSKFHNPHNKKVIQKVSKPTTNSSRIINPKFHHPDNKEHHVIKKTKKIPASVPAL</sequence>
<comment type="caution">
    <text evidence="3">The sequence shown here is derived from an EMBL/GenBank/DDBJ whole genome shotgun (WGS) entry which is preliminary data.</text>
</comment>
<dbReference type="AlphaFoldDB" id="A0A2T3KJ74"/>
<organism evidence="3 4">
    <name type="scientific">Photobacterium kishitanii</name>
    <dbReference type="NCBI Taxonomy" id="318456"/>
    <lineage>
        <taxon>Bacteria</taxon>
        <taxon>Pseudomonadati</taxon>
        <taxon>Pseudomonadota</taxon>
        <taxon>Gammaproteobacteria</taxon>
        <taxon>Vibrionales</taxon>
        <taxon>Vibrionaceae</taxon>
        <taxon>Photobacterium</taxon>
    </lineage>
</organism>
<feature type="region of interest" description="Disordered" evidence="1">
    <location>
        <begin position="39"/>
        <end position="78"/>
    </location>
</feature>
<keyword evidence="2" id="KW-0732">Signal</keyword>
<accession>A0A2T3KJ74</accession>
<feature type="compositionally biased region" description="Polar residues" evidence="1">
    <location>
        <begin position="40"/>
        <end position="49"/>
    </location>
</feature>
<feature type="signal peptide" evidence="2">
    <location>
        <begin position="1"/>
        <end position="18"/>
    </location>
</feature>
<evidence type="ECO:0000313" key="3">
    <source>
        <dbReference type="EMBL" id="PSU99579.1"/>
    </source>
</evidence>
<gene>
    <name evidence="3" type="ORF">C9J27_08025</name>
</gene>
<evidence type="ECO:0000256" key="2">
    <source>
        <dbReference type="SAM" id="SignalP"/>
    </source>
</evidence>
<name>A0A2T3KJ74_9GAMM</name>
<dbReference type="RefSeq" id="WP_036794609.1">
    <property type="nucleotide sequence ID" value="NZ_PYNF01000005.1"/>
</dbReference>
<protein>
    <submittedName>
        <fullName evidence="3">Uncharacterized protein</fullName>
    </submittedName>
</protein>
<evidence type="ECO:0000313" key="4">
    <source>
        <dbReference type="Proteomes" id="UP000241426"/>
    </source>
</evidence>